<name>A0A3D3R868_9PLAN</name>
<dbReference type="CDD" id="cd01144">
    <property type="entry name" value="BtuF"/>
    <property type="match status" value="1"/>
</dbReference>
<proteinExistence type="predicted"/>
<dbReference type="Pfam" id="PF01497">
    <property type="entry name" value="Peripla_BP_2"/>
    <property type="match status" value="1"/>
</dbReference>
<evidence type="ECO:0000256" key="2">
    <source>
        <dbReference type="SAM" id="SignalP"/>
    </source>
</evidence>
<dbReference type="AlphaFoldDB" id="A0A3D3R868"/>
<keyword evidence="1 2" id="KW-0732">Signal</keyword>
<evidence type="ECO:0000259" key="3">
    <source>
        <dbReference type="PROSITE" id="PS50983"/>
    </source>
</evidence>
<evidence type="ECO:0000313" key="5">
    <source>
        <dbReference type="Proteomes" id="UP000263642"/>
    </source>
</evidence>
<feature type="domain" description="Fe/B12 periplasmic-binding" evidence="3">
    <location>
        <begin position="70"/>
        <end position="330"/>
    </location>
</feature>
<reference evidence="4 5" key="1">
    <citation type="journal article" date="2018" name="Nat. Biotechnol.">
        <title>A standardized bacterial taxonomy based on genome phylogeny substantially revises the tree of life.</title>
        <authorList>
            <person name="Parks D.H."/>
            <person name="Chuvochina M."/>
            <person name="Waite D.W."/>
            <person name="Rinke C."/>
            <person name="Skarshewski A."/>
            <person name="Chaumeil P.A."/>
            <person name="Hugenholtz P."/>
        </authorList>
    </citation>
    <scope>NUCLEOTIDE SEQUENCE [LARGE SCALE GENOMIC DNA]</scope>
    <source>
        <strain evidence="4">UBA9375</strain>
    </source>
</reference>
<sequence length="334" mass="36688">MNTCLNRLFLLLLLSGVTAGCQPEATSPSSAQAVQSEVKETREPLISAAYPVTVTDYRGQDVTIQLQPQRIISLMPAHTEILFAIGAGEQLVGCTSLCNYPPETKSLKKIAFANPGSISLEALVELQPDLIILGGDYHRLLAEQLEKIKVPVLSFESQSLADIEKSILGIAKATGHTDRGKQIIHQIKEDIQAIQARVKPFQEQGRPRVFYQVWDQPLMTAGPESFIGELITLVGGDNIFGDLKIAYPQVSEETLVVRNPDVILLPGLKNNPQADARQAIATLKQRPGWDKMNAVKNQRIYIIEDDLISRPGPRVVQGLQNVAQALYPEAFPKP</sequence>
<evidence type="ECO:0000313" key="4">
    <source>
        <dbReference type="EMBL" id="HCO24207.1"/>
    </source>
</evidence>
<dbReference type="EMBL" id="DQAY01000083">
    <property type="protein sequence ID" value="HCO24207.1"/>
    <property type="molecule type" value="Genomic_DNA"/>
</dbReference>
<comment type="caution">
    <text evidence="4">The sequence shown here is derived from an EMBL/GenBank/DDBJ whole genome shotgun (WGS) entry which is preliminary data.</text>
</comment>
<dbReference type="InterPro" id="IPR054828">
    <property type="entry name" value="Vit_B12_bind_prot"/>
</dbReference>
<dbReference type="PROSITE" id="PS51257">
    <property type="entry name" value="PROKAR_LIPOPROTEIN"/>
    <property type="match status" value="1"/>
</dbReference>
<dbReference type="InterPro" id="IPR050902">
    <property type="entry name" value="ABC_Transporter_SBP"/>
</dbReference>
<feature type="signal peptide" evidence="2">
    <location>
        <begin position="1"/>
        <end position="19"/>
    </location>
</feature>
<dbReference type="Gene3D" id="3.40.50.1980">
    <property type="entry name" value="Nitrogenase molybdenum iron protein domain"/>
    <property type="match status" value="2"/>
</dbReference>
<dbReference type="PROSITE" id="PS50983">
    <property type="entry name" value="FE_B12_PBP"/>
    <property type="match status" value="1"/>
</dbReference>
<dbReference type="Proteomes" id="UP000263642">
    <property type="component" value="Unassembled WGS sequence"/>
</dbReference>
<evidence type="ECO:0000256" key="1">
    <source>
        <dbReference type="ARBA" id="ARBA00022729"/>
    </source>
</evidence>
<dbReference type="NCBIfam" id="NF038402">
    <property type="entry name" value="TroA_like"/>
    <property type="match status" value="1"/>
</dbReference>
<accession>A0A3D3R868</accession>
<gene>
    <name evidence="4" type="ORF">DIT97_14620</name>
</gene>
<dbReference type="PANTHER" id="PTHR30535">
    <property type="entry name" value="VITAMIN B12-BINDING PROTEIN"/>
    <property type="match status" value="1"/>
</dbReference>
<dbReference type="PANTHER" id="PTHR30535:SF34">
    <property type="entry name" value="MOLYBDATE-BINDING PROTEIN MOLA"/>
    <property type="match status" value="1"/>
</dbReference>
<dbReference type="SUPFAM" id="SSF53807">
    <property type="entry name" value="Helical backbone' metal receptor"/>
    <property type="match status" value="1"/>
</dbReference>
<protein>
    <submittedName>
        <fullName evidence="4">Cobalamin-binding protein</fullName>
    </submittedName>
</protein>
<organism evidence="4 5">
    <name type="scientific">Gimesia maris</name>
    <dbReference type="NCBI Taxonomy" id="122"/>
    <lineage>
        <taxon>Bacteria</taxon>
        <taxon>Pseudomonadati</taxon>
        <taxon>Planctomycetota</taxon>
        <taxon>Planctomycetia</taxon>
        <taxon>Planctomycetales</taxon>
        <taxon>Planctomycetaceae</taxon>
        <taxon>Gimesia</taxon>
    </lineage>
</organism>
<feature type="chain" id="PRO_5017661400" evidence="2">
    <location>
        <begin position="20"/>
        <end position="334"/>
    </location>
</feature>
<dbReference type="InterPro" id="IPR002491">
    <property type="entry name" value="ABC_transptr_periplasmic_BD"/>
</dbReference>